<keyword evidence="7" id="KW-0677">Repeat</keyword>
<organism evidence="21 22">
    <name type="scientific">Mesorhabditis belari</name>
    <dbReference type="NCBI Taxonomy" id="2138241"/>
    <lineage>
        <taxon>Eukaryota</taxon>
        <taxon>Metazoa</taxon>
        <taxon>Ecdysozoa</taxon>
        <taxon>Nematoda</taxon>
        <taxon>Chromadorea</taxon>
        <taxon>Rhabditida</taxon>
        <taxon>Rhabditina</taxon>
        <taxon>Rhabditomorpha</taxon>
        <taxon>Rhabditoidea</taxon>
        <taxon>Rhabditidae</taxon>
        <taxon>Mesorhabditinae</taxon>
        <taxon>Mesorhabditis</taxon>
    </lineage>
</organism>
<feature type="disulfide bond" evidence="16">
    <location>
        <begin position="143"/>
        <end position="152"/>
    </location>
</feature>
<dbReference type="InterPro" id="IPR001881">
    <property type="entry name" value="EGF-like_Ca-bd_dom"/>
</dbReference>
<protein>
    <recommendedName>
        <fullName evidence="20">EGF-like domain-containing protein</fullName>
    </recommendedName>
</protein>
<sequence>MFYKLLLVLIFLIGLRWDLVKSQGPNPYLPPYGCNNFGSCKKAGIAWTGIDPSTDYYYCTSSIYCLCNNGTSGDNCTQVDDMCACNPCTSGICEAGIGTYSCVCPANFTGDDCEMEIDSPCASSPCLNGGECSLNATTYECQCSDPWVGDRCQYINTCLQNPCVNGGVCQLIFHGEDYYCQCSMEWQGRSCSQSQTTFNFKDLGCGSIQNNGLDGLTKVDLGDAPTLDACKQAFSDAVSGGANYQYFTIMGSGCWLSKDKPSQKGSNKDQCNAKCKESASIGNQISGYDGDDQICGKQDMFGKYAHSYSYTSTSEPQQCPNLDCSPGVCIEYNNFANCSCPRERLPGPDGKDCSVVVDLCDPNPCGAGNNCTVNDDFTWTCNCANPLYFGPNCKFVHKCAQAKPICSYGSTCVETPGIGSGSTCECLTNYYGSSCQYPDQCVYEPCKHGVCSNVQRGLNSTYQCKCEKGWSGSICSVDINECLCNPCQNFGTCSQVKPPADPFYNCACIPGTTGTNCEINPNDCPKQPCHGNEQCSPCNVTDPNGLCVDGYNEWSCQCSPQYTGPQCDINIIIYNVMMDIFGQIDDDMLSLLNDLLSNPAMIKDIVPFILGLESMDNRTEMSYTFDEMFVWAAYEEKTLNGSRDFYGFNDVVLGNCFTFNHRLNENPYKKRMFGEVGGLRVKLRVNADEYLPWIDTEAMETQFVPMLTQYSRLGGKYGVCVNTPSEVKSFYYAGGYTTDGCIRSCYQDAVMETCECMDPRFPMPEGAISCDLKSRNCVDGVSSRGDPSLWPSCKCPLPCFNEFYTTSTSQSPYVTNQAACWGLPDDEVGNCTRALQDTVIVEVTDTGLDFQLFAETPAASFNQFIGQLGGLLGVLMGVSCITFIEFAILIAYICHICCFAKKKT</sequence>
<feature type="chain" id="PRO_5042171395" description="EGF-like domain-containing protein" evidence="19">
    <location>
        <begin position="23"/>
        <end position="904"/>
    </location>
</feature>
<keyword evidence="5 16" id="KW-0245">EGF-like domain</keyword>
<keyword evidence="8 18" id="KW-1133">Transmembrane helix</keyword>
<keyword evidence="4 17" id="KW-0894">Sodium channel</keyword>
<keyword evidence="11 18" id="KW-0472">Membrane</keyword>
<feature type="domain" description="EGF-like" evidence="20">
    <location>
        <begin position="117"/>
        <end position="153"/>
    </location>
</feature>
<dbReference type="InterPro" id="IPR000742">
    <property type="entry name" value="EGF"/>
</dbReference>
<accession>A0AAF3F3F5</accession>
<keyword evidence="14 17" id="KW-0739">Sodium transport</keyword>
<feature type="domain" description="EGF-like" evidence="20">
    <location>
        <begin position="395"/>
        <end position="436"/>
    </location>
</feature>
<dbReference type="SMART" id="SM00179">
    <property type="entry name" value="EGF_CA"/>
    <property type="match status" value="4"/>
</dbReference>
<keyword evidence="10 17" id="KW-0406">Ion transport</keyword>
<dbReference type="AlphaFoldDB" id="A0AAF3F3F5"/>
<dbReference type="PANTHER" id="PTHR12916">
    <property type="entry name" value="CYTOCHROME C OXIDASE POLYPEPTIDE VIC-2"/>
    <property type="match status" value="1"/>
</dbReference>
<dbReference type="WBParaSite" id="MBELARI_LOCUS2089">
    <property type="protein sequence ID" value="MBELARI_LOCUS2089"/>
    <property type="gene ID" value="MBELARI_LOCUS2089"/>
</dbReference>
<dbReference type="Pfam" id="PF00858">
    <property type="entry name" value="ASC"/>
    <property type="match status" value="1"/>
</dbReference>
<feature type="transmembrane region" description="Helical" evidence="18">
    <location>
        <begin position="870"/>
        <end position="894"/>
    </location>
</feature>
<dbReference type="GO" id="GO:0005509">
    <property type="term" value="F:calcium ion binding"/>
    <property type="evidence" value="ECO:0007669"/>
    <property type="project" value="InterPro"/>
</dbReference>
<feature type="domain" description="EGF-like" evidence="20">
    <location>
        <begin position="154"/>
        <end position="192"/>
    </location>
</feature>
<evidence type="ECO:0000256" key="15">
    <source>
        <dbReference type="ARBA" id="ARBA00023303"/>
    </source>
</evidence>
<keyword evidence="13" id="KW-0325">Glycoprotein</keyword>
<feature type="disulfide bond" evidence="16">
    <location>
        <begin position="83"/>
        <end position="93"/>
    </location>
</feature>
<evidence type="ECO:0000259" key="20">
    <source>
        <dbReference type="PROSITE" id="PS50026"/>
    </source>
</evidence>
<evidence type="ECO:0000256" key="4">
    <source>
        <dbReference type="ARBA" id="ARBA00022461"/>
    </source>
</evidence>
<comment type="similarity">
    <text evidence="2 17">Belongs to the amiloride-sensitive sodium channel (TC 1.A.6) family.</text>
</comment>
<feature type="disulfide bond" evidence="16">
    <location>
        <begin position="466"/>
        <end position="475"/>
    </location>
</feature>
<feature type="disulfide bond" evidence="16">
    <location>
        <begin position="508"/>
        <end position="517"/>
    </location>
</feature>
<name>A0AAF3F3F5_9BILA</name>
<dbReference type="PROSITE" id="PS01186">
    <property type="entry name" value="EGF_2"/>
    <property type="match status" value="2"/>
</dbReference>
<feature type="disulfide bond" evidence="16">
    <location>
        <begin position="426"/>
        <end position="435"/>
    </location>
</feature>
<evidence type="ECO:0000256" key="5">
    <source>
        <dbReference type="ARBA" id="ARBA00022536"/>
    </source>
</evidence>
<evidence type="ECO:0000313" key="21">
    <source>
        <dbReference type="Proteomes" id="UP000887575"/>
    </source>
</evidence>
<proteinExistence type="inferred from homology"/>
<keyword evidence="12 16" id="KW-1015">Disulfide bond</keyword>
<feature type="disulfide bond" evidence="16">
    <location>
        <begin position="182"/>
        <end position="191"/>
    </location>
</feature>
<feature type="disulfide bond" evidence="16">
    <location>
        <begin position="163"/>
        <end position="180"/>
    </location>
</feature>
<evidence type="ECO:0000256" key="7">
    <source>
        <dbReference type="ARBA" id="ARBA00022737"/>
    </source>
</evidence>
<dbReference type="InterPro" id="IPR001873">
    <property type="entry name" value="ENaC"/>
</dbReference>
<dbReference type="SMART" id="SM00181">
    <property type="entry name" value="EGF"/>
    <property type="match status" value="9"/>
</dbReference>
<evidence type="ECO:0000256" key="14">
    <source>
        <dbReference type="ARBA" id="ARBA00023201"/>
    </source>
</evidence>
<feature type="signal peptide" evidence="19">
    <location>
        <begin position="1"/>
        <end position="22"/>
    </location>
</feature>
<keyword evidence="6 17" id="KW-0812">Transmembrane</keyword>
<dbReference type="Pfam" id="PF00008">
    <property type="entry name" value="EGF"/>
    <property type="match status" value="2"/>
</dbReference>
<evidence type="ECO:0000256" key="16">
    <source>
        <dbReference type="PROSITE-ProRule" id="PRU00076"/>
    </source>
</evidence>
<dbReference type="PROSITE" id="PS50026">
    <property type="entry name" value="EGF_3"/>
    <property type="match status" value="7"/>
</dbReference>
<evidence type="ECO:0000256" key="18">
    <source>
        <dbReference type="SAM" id="Phobius"/>
    </source>
</evidence>
<feature type="disulfide bond" evidence="16">
    <location>
        <begin position="104"/>
        <end position="113"/>
    </location>
</feature>
<comment type="subcellular location">
    <subcellularLocation>
        <location evidence="1">Membrane</location>
        <topology evidence="1">Multi-pass membrane protein</topology>
    </subcellularLocation>
</comment>
<reference evidence="22" key="1">
    <citation type="submission" date="2024-02" db="UniProtKB">
        <authorList>
            <consortium name="WormBaseParasite"/>
        </authorList>
    </citation>
    <scope>IDENTIFICATION</scope>
</reference>
<dbReference type="Proteomes" id="UP000887575">
    <property type="component" value="Unassembled WGS sequence"/>
</dbReference>
<evidence type="ECO:0000256" key="13">
    <source>
        <dbReference type="ARBA" id="ARBA00023180"/>
    </source>
</evidence>
<feature type="domain" description="EGF-like" evidence="20">
    <location>
        <begin position="356"/>
        <end position="394"/>
    </location>
</feature>
<feature type="disulfide bond" evidence="16">
    <location>
        <begin position="441"/>
        <end position="451"/>
    </location>
</feature>
<dbReference type="GO" id="GO:0005272">
    <property type="term" value="F:sodium channel activity"/>
    <property type="evidence" value="ECO:0007669"/>
    <property type="project" value="UniProtKB-KW"/>
</dbReference>
<keyword evidence="19" id="KW-0732">Signal</keyword>
<keyword evidence="9" id="KW-0915">Sodium</keyword>
<evidence type="ECO:0000313" key="22">
    <source>
        <dbReference type="WBParaSite" id="MBELARI_LOCUS2089"/>
    </source>
</evidence>
<dbReference type="GO" id="GO:0016020">
    <property type="term" value="C:membrane"/>
    <property type="evidence" value="ECO:0007669"/>
    <property type="project" value="UniProtKB-SubCell"/>
</dbReference>
<evidence type="ECO:0000256" key="12">
    <source>
        <dbReference type="ARBA" id="ARBA00023157"/>
    </source>
</evidence>
<keyword evidence="3 17" id="KW-0813">Transport</keyword>
<dbReference type="Gene3D" id="2.10.25.10">
    <property type="entry name" value="Laminin"/>
    <property type="match status" value="6"/>
</dbReference>
<keyword evidence="15 17" id="KW-0407">Ion channel</keyword>
<dbReference type="SUPFAM" id="SSF57196">
    <property type="entry name" value="EGF/Laminin"/>
    <property type="match status" value="4"/>
</dbReference>
<dbReference type="PRINTS" id="PR01078">
    <property type="entry name" value="AMINACHANNEL"/>
</dbReference>
<evidence type="ECO:0000256" key="8">
    <source>
        <dbReference type="ARBA" id="ARBA00022989"/>
    </source>
</evidence>
<evidence type="ECO:0000256" key="1">
    <source>
        <dbReference type="ARBA" id="ARBA00004141"/>
    </source>
</evidence>
<evidence type="ECO:0000256" key="17">
    <source>
        <dbReference type="RuleBase" id="RU000679"/>
    </source>
</evidence>
<dbReference type="GO" id="GO:0007219">
    <property type="term" value="P:Notch signaling pathway"/>
    <property type="evidence" value="ECO:0007669"/>
    <property type="project" value="TreeGrafter"/>
</dbReference>
<evidence type="ECO:0000256" key="10">
    <source>
        <dbReference type="ARBA" id="ARBA00023065"/>
    </source>
</evidence>
<dbReference type="GO" id="GO:0005112">
    <property type="term" value="F:Notch binding"/>
    <property type="evidence" value="ECO:0007669"/>
    <property type="project" value="TreeGrafter"/>
</dbReference>
<evidence type="ECO:0000256" key="6">
    <source>
        <dbReference type="ARBA" id="ARBA00022692"/>
    </source>
</evidence>
<dbReference type="PANTHER" id="PTHR12916:SF9">
    <property type="entry name" value="NEUROGENIC LOCUS NOTCH HOMOLOG PROTEIN 1-RELATED"/>
    <property type="match status" value="1"/>
</dbReference>
<feature type="domain" description="EGF-like" evidence="20">
    <location>
        <begin position="437"/>
        <end position="476"/>
    </location>
</feature>
<evidence type="ECO:0000256" key="3">
    <source>
        <dbReference type="ARBA" id="ARBA00022448"/>
    </source>
</evidence>
<comment type="caution">
    <text evidence="16">Lacks conserved residue(s) required for the propagation of feature annotation.</text>
</comment>
<feature type="domain" description="EGF-like" evidence="20">
    <location>
        <begin position="79"/>
        <end position="114"/>
    </location>
</feature>
<dbReference type="Gene3D" id="1.10.287.770">
    <property type="entry name" value="YojJ-like"/>
    <property type="match status" value="1"/>
</dbReference>
<evidence type="ECO:0000256" key="11">
    <source>
        <dbReference type="ARBA" id="ARBA00023136"/>
    </source>
</evidence>
<dbReference type="PROSITE" id="PS00022">
    <property type="entry name" value="EGF_1"/>
    <property type="match status" value="7"/>
</dbReference>
<feature type="domain" description="EGF-like" evidence="20">
    <location>
        <begin position="478"/>
        <end position="518"/>
    </location>
</feature>
<evidence type="ECO:0000256" key="2">
    <source>
        <dbReference type="ARBA" id="ARBA00007193"/>
    </source>
</evidence>
<keyword evidence="21" id="KW-1185">Reference proteome</keyword>
<evidence type="ECO:0000256" key="9">
    <source>
        <dbReference type="ARBA" id="ARBA00023053"/>
    </source>
</evidence>
<evidence type="ECO:0000256" key="19">
    <source>
        <dbReference type="SAM" id="SignalP"/>
    </source>
</evidence>